<accession>A0ABD3AEI0</accession>
<evidence type="ECO:0000313" key="1">
    <source>
        <dbReference type="EMBL" id="KAL3529346.1"/>
    </source>
</evidence>
<reference evidence="1 2" key="1">
    <citation type="submission" date="2024-11" db="EMBL/GenBank/DDBJ databases">
        <title>A near-complete genome assembly of Cinchona calisaya.</title>
        <authorList>
            <person name="Lian D.C."/>
            <person name="Zhao X.W."/>
            <person name="Wei L."/>
        </authorList>
    </citation>
    <scope>NUCLEOTIDE SEQUENCE [LARGE SCALE GENOMIC DNA]</scope>
    <source>
        <tissue evidence="1">Nenye</tissue>
    </source>
</reference>
<organism evidence="1 2">
    <name type="scientific">Cinchona calisaya</name>
    <dbReference type="NCBI Taxonomy" id="153742"/>
    <lineage>
        <taxon>Eukaryota</taxon>
        <taxon>Viridiplantae</taxon>
        <taxon>Streptophyta</taxon>
        <taxon>Embryophyta</taxon>
        <taxon>Tracheophyta</taxon>
        <taxon>Spermatophyta</taxon>
        <taxon>Magnoliopsida</taxon>
        <taxon>eudicotyledons</taxon>
        <taxon>Gunneridae</taxon>
        <taxon>Pentapetalae</taxon>
        <taxon>asterids</taxon>
        <taxon>lamiids</taxon>
        <taxon>Gentianales</taxon>
        <taxon>Rubiaceae</taxon>
        <taxon>Cinchonoideae</taxon>
        <taxon>Cinchoneae</taxon>
        <taxon>Cinchona</taxon>
    </lineage>
</organism>
<name>A0ABD3AEI0_9GENT</name>
<dbReference type="AlphaFoldDB" id="A0ABD3AEI0"/>
<sequence>MVLRDHSRFFVEPKLPRLLAFSMDGMVGVDLAEGFEILPLAHNPFLAPDSSCNGGKGIVEMLAKVKFVWTDKLLRDDLNVKFLQTSSLYWRNKNMIRVLRYSTRSWISDDNKLNELIINYFENFFTSEGIYSNIPLEGFPSTCTSLSEDRFDLLDSVATEK</sequence>
<dbReference type="EMBL" id="JBJUIK010000004">
    <property type="protein sequence ID" value="KAL3529346.1"/>
    <property type="molecule type" value="Genomic_DNA"/>
</dbReference>
<proteinExistence type="predicted"/>
<comment type="caution">
    <text evidence="1">The sequence shown here is derived from an EMBL/GenBank/DDBJ whole genome shotgun (WGS) entry which is preliminary data.</text>
</comment>
<dbReference type="Proteomes" id="UP001630127">
    <property type="component" value="Unassembled WGS sequence"/>
</dbReference>
<keyword evidence="2" id="KW-1185">Reference proteome</keyword>
<gene>
    <name evidence="1" type="ORF">ACH5RR_008668</name>
</gene>
<evidence type="ECO:0000313" key="2">
    <source>
        <dbReference type="Proteomes" id="UP001630127"/>
    </source>
</evidence>
<protein>
    <submittedName>
        <fullName evidence="1">Uncharacterized protein</fullName>
    </submittedName>
</protein>